<dbReference type="Pfam" id="PF16452">
    <property type="entry name" value="Phage_CI_C"/>
    <property type="match status" value="1"/>
</dbReference>
<dbReference type="InterPro" id="IPR032499">
    <property type="entry name" value="Phage_CI_C"/>
</dbReference>
<dbReference type="Gene3D" id="1.10.260.40">
    <property type="entry name" value="lambda repressor-like DNA-binding domains"/>
    <property type="match status" value="1"/>
</dbReference>
<accession>A0A7X2MIG5</accession>
<dbReference type="AlphaFoldDB" id="A0A7X2MIG5"/>
<evidence type="ECO:0000313" key="3">
    <source>
        <dbReference type="EMBL" id="MSE13763.1"/>
    </source>
</evidence>
<dbReference type="Gene3D" id="2.10.109.10">
    <property type="entry name" value="Umud Fragment, subunit A"/>
    <property type="match status" value="1"/>
</dbReference>
<evidence type="ECO:0000259" key="1">
    <source>
        <dbReference type="Pfam" id="PF07022"/>
    </source>
</evidence>
<protein>
    <submittedName>
        <fullName evidence="3">Phage repressor protein</fullName>
    </submittedName>
</protein>
<dbReference type="EMBL" id="WKLC01000011">
    <property type="protein sequence ID" value="MSE13763.1"/>
    <property type="molecule type" value="Genomic_DNA"/>
</dbReference>
<evidence type="ECO:0000259" key="2">
    <source>
        <dbReference type="Pfam" id="PF16452"/>
    </source>
</evidence>
<dbReference type="Proteomes" id="UP000461948">
    <property type="component" value="Unassembled WGS sequence"/>
</dbReference>
<proteinExistence type="predicted"/>
<gene>
    <name evidence="3" type="ORF">GKC49_00915</name>
</gene>
<dbReference type="RefSeq" id="WP_307378804.1">
    <property type="nucleotide sequence ID" value="NZ_JAUSVN010000002.1"/>
</dbReference>
<evidence type="ECO:0000313" key="4">
    <source>
        <dbReference type="Proteomes" id="UP000461948"/>
    </source>
</evidence>
<dbReference type="GO" id="GO:0051259">
    <property type="term" value="P:protein complex oligomerization"/>
    <property type="evidence" value="ECO:0007669"/>
    <property type="project" value="InterPro"/>
</dbReference>
<sequence length="193" mass="21273">MQKLQFDMGGESAPVLDRVLEAYGFSTKIMLADHLGIASSSLAGRYKRGGFPADIVVRCMAETGANLEWLATGCGPKFTDEALDILKLSRRKIVDGQLYEAGFYLLDKASFLPGRQIPQEAICVVDGTTQYIVDQQFSEIYDDEWLVEIEGKVSVRTLTRIPIKKVRVSGVGMAFDCSIEDISVLGRVVLTIK</sequence>
<feature type="domain" description="Bacteriophage CI repressor N-terminal" evidence="1">
    <location>
        <begin position="15"/>
        <end position="77"/>
    </location>
</feature>
<dbReference type="InterPro" id="IPR010982">
    <property type="entry name" value="Lambda_DNA-bd_dom_sf"/>
</dbReference>
<reference evidence="3 4" key="1">
    <citation type="submission" date="2019-11" db="EMBL/GenBank/DDBJ databases">
        <title>Draft Genome Sequence of Plant Growth-Promoting Rhizosphere-Associated Bacteria.</title>
        <authorList>
            <person name="Vasilyev I.Y."/>
            <person name="Radchenko V."/>
            <person name="Ilnitskaya E.V."/>
        </authorList>
    </citation>
    <scope>NUCLEOTIDE SEQUENCE [LARGE SCALE GENOMIC DNA]</scope>
    <source>
        <strain evidence="3 4">VRA_MhP_f</strain>
    </source>
</reference>
<dbReference type="InterPro" id="IPR010744">
    <property type="entry name" value="Phage_CI_N"/>
</dbReference>
<dbReference type="GO" id="GO:0045892">
    <property type="term" value="P:negative regulation of DNA-templated transcription"/>
    <property type="evidence" value="ECO:0007669"/>
    <property type="project" value="InterPro"/>
</dbReference>
<organism evidence="3 4">
    <name type="scientific">Enterobacter agglomerans</name>
    <name type="common">Erwinia herbicola</name>
    <name type="synonym">Pantoea agglomerans</name>
    <dbReference type="NCBI Taxonomy" id="549"/>
    <lineage>
        <taxon>Bacteria</taxon>
        <taxon>Pseudomonadati</taxon>
        <taxon>Pseudomonadota</taxon>
        <taxon>Gammaproteobacteria</taxon>
        <taxon>Enterobacterales</taxon>
        <taxon>Erwiniaceae</taxon>
        <taxon>Pantoea</taxon>
        <taxon>Pantoea agglomerans group</taxon>
    </lineage>
</organism>
<dbReference type="Pfam" id="PF07022">
    <property type="entry name" value="Phage_CI_repr"/>
    <property type="match status" value="1"/>
</dbReference>
<dbReference type="GO" id="GO:0003677">
    <property type="term" value="F:DNA binding"/>
    <property type="evidence" value="ECO:0007669"/>
    <property type="project" value="InterPro"/>
</dbReference>
<feature type="domain" description="Bacteriophage CI repressor C-terminal" evidence="2">
    <location>
        <begin position="88"/>
        <end position="189"/>
    </location>
</feature>
<comment type="caution">
    <text evidence="3">The sequence shown here is derived from an EMBL/GenBank/DDBJ whole genome shotgun (WGS) entry which is preliminary data.</text>
</comment>
<name>A0A7X2MIG5_ENTAG</name>